<proteinExistence type="predicted"/>
<gene>
    <name evidence="1" type="ordered locus">Runsl_0259</name>
</gene>
<organism evidence="1 2">
    <name type="scientific">Runella slithyformis (strain ATCC 29530 / DSM 19594 / LMG 11500 / NCIMB 11436 / LSU 4)</name>
    <dbReference type="NCBI Taxonomy" id="761193"/>
    <lineage>
        <taxon>Bacteria</taxon>
        <taxon>Pseudomonadati</taxon>
        <taxon>Bacteroidota</taxon>
        <taxon>Cytophagia</taxon>
        <taxon>Cytophagales</taxon>
        <taxon>Spirosomataceae</taxon>
        <taxon>Runella</taxon>
    </lineage>
</organism>
<evidence type="ECO:0000313" key="1">
    <source>
        <dbReference type="EMBL" id="AEI46713.1"/>
    </source>
</evidence>
<reference evidence="1 2" key="2">
    <citation type="journal article" date="2012" name="Stand. Genomic Sci.">
        <title>Complete genome sequence of the aquatic bacterium Runella slithyformis type strain (LSU 4(T)).</title>
        <authorList>
            <person name="Copeland A."/>
            <person name="Zhang X."/>
            <person name="Misra M."/>
            <person name="Lapidus A."/>
            <person name="Nolan M."/>
            <person name="Lucas S."/>
            <person name="Deshpande S."/>
            <person name="Cheng J.F."/>
            <person name="Tapia R."/>
            <person name="Goodwin L.A."/>
            <person name="Pitluck S."/>
            <person name="Liolios K."/>
            <person name="Pagani I."/>
            <person name="Ivanova N."/>
            <person name="Mikhailova N."/>
            <person name="Pati A."/>
            <person name="Chen A."/>
            <person name="Palaniappan K."/>
            <person name="Land M."/>
            <person name="Hauser L."/>
            <person name="Pan C."/>
            <person name="Jeffries C.D."/>
            <person name="Detter J.C."/>
            <person name="Brambilla E.M."/>
            <person name="Rohde M."/>
            <person name="Djao O.D."/>
            <person name="Goker M."/>
            <person name="Sikorski J."/>
            <person name="Tindall B.J."/>
            <person name="Woyke T."/>
            <person name="Bristow J."/>
            <person name="Eisen J.A."/>
            <person name="Markowitz V."/>
            <person name="Hugenholtz P."/>
            <person name="Kyrpides N.C."/>
            <person name="Klenk H.P."/>
            <person name="Mavromatis K."/>
        </authorList>
    </citation>
    <scope>NUCLEOTIDE SEQUENCE [LARGE SCALE GENOMIC DNA]</scope>
    <source>
        <strain evidence="2">ATCC 29530 / DSM 19594 / LMG 11500 / NCIMB 11436 / LSU 4</strain>
    </source>
</reference>
<reference evidence="2" key="1">
    <citation type="submission" date="2011-06" db="EMBL/GenBank/DDBJ databases">
        <title>The complete genome of chromosome of Runella slithyformis DSM 19594.</title>
        <authorList>
            <consortium name="US DOE Joint Genome Institute (JGI-PGF)"/>
            <person name="Lucas S."/>
            <person name="Han J."/>
            <person name="Lapidus A."/>
            <person name="Bruce D."/>
            <person name="Goodwin L."/>
            <person name="Pitluck S."/>
            <person name="Peters L."/>
            <person name="Kyrpides N."/>
            <person name="Mavromatis K."/>
            <person name="Ivanova N."/>
            <person name="Ovchinnikova G."/>
            <person name="Zhang X."/>
            <person name="Misra M."/>
            <person name="Detter J.C."/>
            <person name="Tapia R."/>
            <person name="Han C."/>
            <person name="Land M."/>
            <person name="Hauser L."/>
            <person name="Markowitz V."/>
            <person name="Cheng J.-F."/>
            <person name="Hugenholtz P."/>
            <person name="Woyke T."/>
            <person name="Wu D."/>
            <person name="Tindall B."/>
            <person name="Faehrich R."/>
            <person name="Brambilla E."/>
            <person name="Klenk H.-P."/>
            <person name="Eisen J.A."/>
        </authorList>
    </citation>
    <scope>NUCLEOTIDE SEQUENCE [LARGE SCALE GENOMIC DNA]</scope>
    <source>
        <strain evidence="2">ATCC 29530 / DSM 19594 / LMG 11500 / NCIMB 11436 / LSU 4</strain>
    </source>
</reference>
<evidence type="ECO:0000313" key="2">
    <source>
        <dbReference type="Proteomes" id="UP000000493"/>
    </source>
</evidence>
<name>A0A7U4E3T2_RUNSL</name>
<accession>A0A7U4E3T2</accession>
<dbReference type="KEGG" id="rsi:Runsl_0259"/>
<dbReference type="EMBL" id="CP002859">
    <property type="protein sequence ID" value="AEI46713.1"/>
    <property type="molecule type" value="Genomic_DNA"/>
</dbReference>
<dbReference type="AlphaFoldDB" id="A0A7U4E3T2"/>
<keyword evidence="2" id="KW-1185">Reference proteome</keyword>
<sequence length="48" mass="5176">MESPNKRIVIAGAISSVGKGLTALVNSGKTYSYRHKLQTAKDIQLSEN</sequence>
<dbReference type="Proteomes" id="UP000000493">
    <property type="component" value="Chromosome"/>
</dbReference>
<protein>
    <submittedName>
        <fullName evidence="1">Uncharacterized protein</fullName>
    </submittedName>
</protein>